<evidence type="ECO:0000313" key="2">
    <source>
        <dbReference type="EMBL" id="SFV71180.1"/>
    </source>
</evidence>
<feature type="transmembrane region" description="Helical" evidence="1">
    <location>
        <begin position="12"/>
        <end position="32"/>
    </location>
</feature>
<accession>A0A1W1CZ94</accession>
<organism evidence="2">
    <name type="scientific">hydrothermal vent metagenome</name>
    <dbReference type="NCBI Taxonomy" id="652676"/>
    <lineage>
        <taxon>unclassified sequences</taxon>
        <taxon>metagenomes</taxon>
        <taxon>ecological metagenomes</taxon>
    </lineage>
</organism>
<dbReference type="AlphaFoldDB" id="A0A1W1CZ94"/>
<sequence length="182" mass="21127">MPVYKENKRRKGFTLIELLIVIFIVGIVYGLGFSKIEINKSEAKALTPLNLKSVLLKSGLFNKKATLLCINNCKSCFLRKNLGEEYQDYESGIDLQNIKAYTIDKSDTLVRLRYERYKDEPICLKIDFYPNGSSTQLILKDQKGSYFLPSYFEEPQKFESVEDAKDYWLEHSKLVSDNGEFY</sequence>
<evidence type="ECO:0000256" key="1">
    <source>
        <dbReference type="SAM" id="Phobius"/>
    </source>
</evidence>
<gene>
    <name evidence="2" type="ORF">MNB_SV-13-772</name>
</gene>
<dbReference type="EMBL" id="FPHM01000211">
    <property type="protein sequence ID" value="SFV71180.1"/>
    <property type="molecule type" value="Genomic_DNA"/>
</dbReference>
<proteinExistence type="predicted"/>
<reference evidence="2" key="1">
    <citation type="submission" date="2016-10" db="EMBL/GenBank/DDBJ databases">
        <authorList>
            <person name="de Groot N.N."/>
        </authorList>
    </citation>
    <scope>NUCLEOTIDE SEQUENCE</scope>
</reference>
<dbReference type="Pfam" id="PF07963">
    <property type="entry name" value="N_methyl"/>
    <property type="match status" value="1"/>
</dbReference>
<keyword evidence="1" id="KW-0472">Membrane</keyword>
<evidence type="ECO:0008006" key="3">
    <source>
        <dbReference type="Google" id="ProtNLM"/>
    </source>
</evidence>
<dbReference type="InterPro" id="IPR012902">
    <property type="entry name" value="N_methyl_site"/>
</dbReference>
<keyword evidence="1" id="KW-0812">Transmembrane</keyword>
<dbReference type="NCBIfam" id="TIGR02532">
    <property type="entry name" value="IV_pilin_GFxxxE"/>
    <property type="match status" value="1"/>
</dbReference>
<keyword evidence="1" id="KW-1133">Transmembrane helix</keyword>
<name>A0A1W1CZ94_9ZZZZ</name>
<protein>
    <recommendedName>
        <fullName evidence="3">Type II secretion envelope pseudopilin protein (PulG,guides folded protein to PulD in outer membrane)</fullName>
    </recommendedName>
</protein>